<keyword evidence="1" id="KW-0812">Transmembrane</keyword>
<proteinExistence type="predicted"/>
<protein>
    <submittedName>
        <fullName evidence="2">Uncharacterized protein</fullName>
    </submittedName>
</protein>
<evidence type="ECO:0000256" key="1">
    <source>
        <dbReference type="SAM" id="Phobius"/>
    </source>
</evidence>
<dbReference type="AlphaFoldDB" id="A0A2P2PCV4"/>
<organism evidence="2">
    <name type="scientific">Rhizophora mucronata</name>
    <name type="common">Asiatic mangrove</name>
    <dbReference type="NCBI Taxonomy" id="61149"/>
    <lineage>
        <taxon>Eukaryota</taxon>
        <taxon>Viridiplantae</taxon>
        <taxon>Streptophyta</taxon>
        <taxon>Embryophyta</taxon>
        <taxon>Tracheophyta</taxon>
        <taxon>Spermatophyta</taxon>
        <taxon>Magnoliopsida</taxon>
        <taxon>eudicotyledons</taxon>
        <taxon>Gunneridae</taxon>
        <taxon>Pentapetalae</taxon>
        <taxon>rosids</taxon>
        <taxon>fabids</taxon>
        <taxon>Malpighiales</taxon>
        <taxon>Rhizophoraceae</taxon>
        <taxon>Rhizophora</taxon>
    </lineage>
</organism>
<accession>A0A2P2PCV4</accession>
<keyword evidence="1" id="KW-1133">Transmembrane helix</keyword>
<feature type="transmembrane region" description="Helical" evidence="1">
    <location>
        <begin position="21"/>
        <end position="42"/>
    </location>
</feature>
<reference evidence="2" key="1">
    <citation type="submission" date="2018-02" db="EMBL/GenBank/DDBJ databases">
        <title>Rhizophora mucronata_Transcriptome.</title>
        <authorList>
            <person name="Meera S.P."/>
            <person name="Sreeshan A."/>
            <person name="Augustine A."/>
        </authorList>
    </citation>
    <scope>NUCLEOTIDE SEQUENCE</scope>
    <source>
        <tissue evidence="2">Leaf</tissue>
    </source>
</reference>
<sequence length="43" mass="4859">MLIVERYADVLLPLDNDHSPCVLCSFTSLLLMASPPLFYFSIL</sequence>
<dbReference type="EMBL" id="GGEC01072081">
    <property type="protein sequence ID" value="MBX52565.1"/>
    <property type="molecule type" value="Transcribed_RNA"/>
</dbReference>
<evidence type="ECO:0000313" key="2">
    <source>
        <dbReference type="EMBL" id="MBX52565.1"/>
    </source>
</evidence>
<name>A0A2P2PCV4_RHIMU</name>
<keyword evidence="1" id="KW-0472">Membrane</keyword>